<feature type="domain" description="Arb2" evidence="2">
    <location>
        <begin position="16"/>
        <end position="295"/>
    </location>
</feature>
<dbReference type="PANTHER" id="PTHR21357">
    <property type="entry name" value="FAM172 FAMILY PROTEIN HOMOLOG CG10038"/>
    <property type="match status" value="1"/>
</dbReference>
<sequence length="494" mass="54847">MLRREDANLPPDPSYQDNLAELGFFVNGDKIRAINSPGQGPRFKVNRNERVSKAHMDALHRAIHDIVIERLKGMCMNHFHLPADVGAAHPNTPVLVSCNIQKASRIILFVGELNEDLGIFSYREICEKGIEFGSILKLARSVLGPKPEESDTALVVANPGGRIWHNATNTAVTAEAFLGRDRTYAVSRQRSLSLRNAIIGNHSLAEHTEFIFEGLLKTSMKKGATIDILGLSEGGFASLMYLKKNWNIWAPHISCIAIVNPEQIVCVDFELADLGDPGSFFNFMVDRARGWVLSVQTLGAREIGLSTYGINCFSSGEASRITCMVSRALPNILSWLHLMHRVPTLKERLYIVRGEPAPEGNVIRAMRGLDVYQTYSEDDTLDCELTEELTDFVNDLALDSDEVREMGERLKDATELEDDQGWRFVDDEEFDADSESGGGVDTDVDSICSDETVVQDPPASHISRSSRAGKAFHGNTAPYDLKNIHDIREDSNEE</sequence>
<feature type="compositionally biased region" description="Basic and acidic residues" evidence="1">
    <location>
        <begin position="482"/>
        <end position="494"/>
    </location>
</feature>
<dbReference type="AlphaFoldDB" id="A0A9W9QNT4"/>
<dbReference type="GO" id="GO:0031048">
    <property type="term" value="P:regulatory ncRNA-mediated heterochromatin formation"/>
    <property type="evidence" value="ECO:0007669"/>
    <property type="project" value="TreeGrafter"/>
</dbReference>
<evidence type="ECO:0000313" key="4">
    <source>
        <dbReference type="Proteomes" id="UP001147695"/>
    </source>
</evidence>
<protein>
    <recommendedName>
        <fullName evidence="2">Arb2 domain-containing protein</fullName>
    </recommendedName>
</protein>
<feature type="region of interest" description="Disordered" evidence="1">
    <location>
        <begin position="452"/>
        <end position="494"/>
    </location>
</feature>
<comment type="caution">
    <text evidence="3">The sequence shown here is derived from an EMBL/GenBank/DDBJ whole genome shotgun (WGS) entry which is preliminary data.</text>
</comment>
<reference evidence="3" key="2">
    <citation type="journal article" date="2023" name="IMA Fungus">
        <title>Comparative genomic study of the Penicillium genus elucidates a diverse pangenome and 15 lateral gene transfer events.</title>
        <authorList>
            <person name="Petersen C."/>
            <person name="Sorensen T."/>
            <person name="Nielsen M.R."/>
            <person name="Sondergaard T.E."/>
            <person name="Sorensen J.L."/>
            <person name="Fitzpatrick D.A."/>
            <person name="Frisvad J.C."/>
            <person name="Nielsen K.L."/>
        </authorList>
    </citation>
    <scope>NUCLEOTIDE SEQUENCE</scope>
    <source>
        <strain evidence="3">IBT 35673</strain>
    </source>
</reference>
<evidence type="ECO:0000259" key="2">
    <source>
        <dbReference type="Pfam" id="PF22749"/>
    </source>
</evidence>
<dbReference type="InterPro" id="IPR048263">
    <property type="entry name" value="Arb2"/>
</dbReference>
<dbReference type="Proteomes" id="UP001147695">
    <property type="component" value="Unassembled WGS sequence"/>
</dbReference>
<gene>
    <name evidence="3" type="ORF">N7452_005106</name>
</gene>
<accession>A0A9W9QNT4</accession>
<dbReference type="GO" id="GO:0035197">
    <property type="term" value="F:siRNA binding"/>
    <property type="evidence" value="ECO:0007669"/>
    <property type="project" value="TreeGrafter"/>
</dbReference>
<dbReference type="GO" id="GO:0005634">
    <property type="term" value="C:nucleus"/>
    <property type="evidence" value="ECO:0007669"/>
    <property type="project" value="TreeGrafter"/>
</dbReference>
<dbReference type="Pfam" id="PF22749">
    <property type="entry name" value="Arb2"/>
    <property type="match status" value="1"/>
</dbReference>
<name>A0A9W9QNT4_PENBR</name>
<evidence type="ECO:0000256" key="1">
    <source>
        <dbReference type="SAM" id="MobiDB-lite"/>
    </source>
</evidence>
<organism evidence="3 4">
    <name type="scientific">Penicillium brevicompactum</name>
    <dbReference type="NCBI Taxonomy" id="5074"/>
    <lineage>
        <taxon>Eukaryota</taxon>
        <taxon>Fungi</taxon>
        <taxon>Dikarya</taxon>
        <taxon>Ascomycota</taxon>
        <taxon>Pezizomycotina</taxon>
        <taxon>Eurotiomycetes</taxon>
        <taxon>Eurotiomycetidae</taxon>
        <taxon>Eurotiales</taxon>
        <taxon>Aspergillaceae</taxon>
        <taxon>Penicillium</taxon>
    </lineage>
</organism>
<dbReference type="InterPro" id="IPR053858">
    <property type="entry name" value="Arb2_dom"/>
</dbReference>
<dbReference type="PANTHER" id="PTHR21357:SF4">
    <property type="entry name" value="FAM172 FAMILY PROTEIN HOMOLOG CG10038"/>
    <property type="match status" value="1"/>
</dbReference>
<reference evidence="3" key="1">
    <citation type="submission" date="2022-12" db="EMBL/GenBank/DDBJ databases">
        <authorList>
            <person name="Petersen C."/>
        </authorList>
    </citation>
    <scope>NUCLEOTIDE SEQUENCE</scope>
    <source>
        <strain evidence="3">IBT 35673</strain>
    </source>
</reference>
<proteinExistence type="predicted"/>
<dbReference type="EMBL" id="JAPZBQ010000003">
    <property type="protein sequence ID" value="KAJ5338378.1"/>
    <property type="molecule type" value="Genomic_DNA"/>
</dbReference>
<evidence type="ECO:0000313" key="3">
    <source>
        <dbReference type="EMBL" id="KAJ5338378.1"/>
    </source>
</evidence>